<keyword evidence="2" id="KW-0540">Nuclease</keyword>
<dbReference type="InterPro" id="IPR029464">
    <property type="entry name" value="HSDR_N"/>
</dbReference>
<evidence type="ECO:0000259" key="1">
    <source>
        <dbReference type="Pfam" id="PF13588"/>
    </source>
</evidence>
<keyword evidence="3" id="KW-1185">Reference proteome</keyword>
<dbReference type="GO" id="GO:0003677">
    <property type="term" value="F:DNA binding"/>
    <property type="evidence" value="ECO:0007669"/>
    <property type="project" value="UniProtKB-KW"/>
</dbReference>
<sequence>MNGIDVALKGLSERIRQHAATIITEEAVKTSIVLPFLQSLGYDVFNPAEVIPEFTADAVGKKGEKVDYAIRLNNEVRVLVECKPLDAKLERKHLAQLFRYFTVTNARFAILTNGQLYEFYTDLDEPNKLDNKPFFTFDLLDLNSSSVTELRKFEKTTFDVDKILLNAGRLKYVSSVKRFLSAQFEEPSQELLKLIASEVYDGRITAQVRDAIGAATKIAFREIVREAVQAKLSSALETTQHIEHPDEEAPAEDIVTTQDEVEGMLTIRAIVRDVIAAERVGLRDAKTYCAVLVDNNNRKPLARLHFNRKQWYLSLFDTDEEERIAIGSLTEIYQYAERLRTRAKQLS</sequence>
<dbReference type="Proteomes" id="UP000288071">
    <property type="component" value="Unassembled WGS sequence"/>
</dbReference>
<gene>
    <name evidence="2" type="ORF">EOW66_14165</name>
</gene>
<dbReference type="AlphaFoldDB" id="A0A3S3PET1"/>
<name>A0A3S3PET1_9RHOB</name>
<dbReference type="InterPro" id="IPR017035">
    <property type="entry name" value="UCP035009_HsdR_All3000-type"/>
</dbReference>
<comment type="caution">
    <text evidence="2">The sequence shown here is derived from an EMBL/GenBank/DDBJ whole genome shotgun (WGS) entry which is preliminary data.</text>
</comment>
<dbReference type="GO" id="GO:0009307">
    <property type="term" value="P:DNA restriction-modification system"/>
    <property type="evidence" value="ECO:0007669"/>
    <property type="project" value="UniProtKB-KW"/>
</dbReference>
<reference evidence="2 3" key="1">
    <citation type="submission" date="2019-01" db="EMBL/GenBank/DDBJ databases">
        <title>Sinorhodobacter populi sp. nov. isolated from the symptomatic bark tissue of Populus euramericana canker.</title>
        <authorList>
            <person name="Xu G."/>
        </authorList>
    </citation>
    <scope>NUCLEOTIDE SEQUENCE [LARGE SCALE GENOMIC DNA]</scope>
    <source>
        <strain evidence="2 3">CGMCC 1.12963</strain>
    </source>
</reference>
<keyword evidence="2" id="KW-0255">Endonuclease</keyword>
<feature type="domain" description="Type I restriction enzyme R protein N-terminal" evidence="1">
    <location>
        <begin position="25"/>
        <end position="121"/>
    </location>
</feature>
<organism evidence="2 3">
    <name type="scientific">Paenirhodobacter huangdaonensis</name>
    <dbReference type="NCBI Taxonomy" id="2501515"/>
    <lineage>
        <taxon>Bacteria</taxon>
        <taxon>Pseudomonadati</taxon>
        <taxon>Pseudomonadota</taxon>
        <taxon>Alphaproteobacteria</taxon>
        <taxon>Rhodobacterales</taxon>
        <taxon>Rhodobacter group</taxon>
        <taxon>Paenirhodobacter</taxon>
    </lineage>
</organism>
<proteinExistence type="predicted"/>
<dbReference type="PIRSF" id="PIRSF035009">
    <property type="entry name" value="UCP035009_HSDR_N"/>
    <property type="match status" value="1"/>
</dbReference>
<dbReference type="Pfam" id="PF13588">
    <property type="entry name" value="HSDR_N_2"/>
    <property type="match status" value="1"/>
</dbReference>
<dbReference type="GO" id="GO:0009035">
    <property type="term" value="F:type I site-specific deoxyribonuclease activity"/>
    <property type="evidence" value="ECO:0007669"/>
    <property type="project" value="UniProtKB-EC"/>
</dbReference>
<evidence type="ECO:0000313" key="2">
    <source>
        <dbReference type="EMBL" id="RWR50772.1"/>
    </source>
</evidence>
<reference evidence="3" key="2">
    <citation type="submission" date="2019-01" db="EMBL/GenBank/DDBJ databases">
        <title>Sinorhodobacter populi sp. nov. isolated from the symptomatic bark tissue of Populus euramericana canker.</title>
        <authorList>
            <person name="Li Y."/>
        </authorList>
    </citation>
    <scope>NUCLEOTIDE SEQUENCE [LARGE SCALE GENOMIC DNA]</scope>
    <source>
        <strain evidence="3">CGMCC 1.12963</strain>
    </source>
</reference>
<keyword evidence="2" id="KW-0378">Hydrolase</keyword>
<evidence type="ECO:0000313" key="3">
    <source>
        <dbReference type="Proteomes" id="UP000288071"/>
    </source>
</evidence>
<accession>A0A3S3PET1</accession>
<dbReference type="RefSeq" id="WP_128156970.1">
    <property type="nucleotide sequence ID" value="NZ_JBHSOM010000004.1"/>
</dbReference>
<dbReference type="GO" id="GO:0005524">
    <property type="term" value="F:ATP binding"/>
    <property type="evidence" value="ECO:0007669"/>
    <property type="project" value="UniProtKB-KW"/>
</dbReference>
<dbReference type="EMBL" id="SAVA01000008">
    <property type="protein sequence ID" value="RWR50772.1"/>
    <property type="molecule type" value="Genomic_DNA"/>
</dbReference>
<protein>
    <submittedName>
        <fullName evidence="2">Restriction endonuclease</fullName>
    </submittedName>
</protein>